<keyword evidence="7 9" id="KW-0408">Iron</keyword>
<keyword evidence="5 9" id="KW-0479">Metal-binding</keyword>
<comment type="subcellular location">
    <subcellularLocation>
        <location evidence="2">Membrane</location>
        <topology evidence="2">Single-pass membrane protein</topology>
    </subcellularLocation>
</comment>
<evidence type="ECO:0008006" key="14">
    <source>
        <dbReference type="Google" id="ProtNLM"/>
    </source>
</evidence>
<dbReference type="FunFam" id="1.10.630.10:FF:000011">
    <property type="entry name" value="Cytochrome P450 83B1"/>
    <property type="match status" value="1"/>
</dbReference>
<dbReference type="GO" id="GO:0020037">
    <property type="term" value="F:heme binding"/>
    <property type="evidence" value="ECO:0007669"/>
    <property type="project" value="InterPro"/>
</dbReference>
<dbReference type="Pfam" id="PF00067">
    <property type="entry name" value="p450"/>
    <property type="match status" value="1"/>
</dbReference>
<evidence type="ECO:0000313" key="13">
    <source>
        <dbReference type="Proteomes" id="UP001190926"/>
    </source>
</evidence>
<comment type="caution">
    <text evidence="12">The sequence shown here is derived from an EMBL/GenBank/DDBJ whole genome shotgun (WGS) entry which is preliminary data.</text>
</comment>
<dbReference type="SUPFAM" id="SSF48264">
    <property type="entry name" value="Cytochrome P450"/>
    <property type="match status" value="1"/>
</dbReference>
<evidence type="ECO:0000256" key="10">
    <source>
        <dbReference type="RuleBase" id="RU000461"/>
    </source>
</evidence>
<dbReference type="GO" id="GO:0004497">
    <property type="term" value="F:monooxygenase activity"/>
    <property type="evidence" value="ECO:0007669"/>
    <property type="project" value="UniProtKB-KW"/>
</dbReference>
<keyword evidence="4 9" id="KW-0349">Heme</keyword>
<evidence type="ECO:0000256" key="6">
    <source>
        <dbReference type="ARBA" id="ARBA00023002"/>
    </source>
</evidence>
<dbReference type="Proteomes" id="UP001190926">
    <property type="component" value="Unassembled WGS sequence"/>
</dbReference>
<dbReference type="CDD" id="cd11072">
    <property type="entry name" value="CYP71-like"/>
    <property type="match status" value="1"/>
</dbReference>
<keyword evidence="13" id="KW-1185">Reference proteome</keyword>
<accession>A0AAD4JF54</accession>
<keyword evidence="6 10" id="KW-0560">Oxidoreductase</keyword>
<keyword evidence="11" id="KW-0472">Membrane</keyword>
<dbReference type="InterPro" id="IPR017972">
    <property type="entry name" value="Cyt_P450_CS"/>
</dbReference>
<dbReference type="PANTHER" id="PTHR47955">
    <property type="entry name" value="CYTOCHROME P450 FAMILY 71 PROTEIN"/>
    <property type="match status" value="1"/>
</dbReference>
<feature type="binding site" description="axial binding residue" evidence="9">
    <location>
        <position position="438"/>
    </location>
    <ligand>
        <name>heme</name>
        <dbReference type="ChEBI" id="CHEBI:30413"/>
    </ligand>
    <ligandPart>
        <name>Fe</name>
        <dbReference type="ChEBI" id="CHEBI:18248"/>
    </ligandPart>
</feature>
<dbReference type="InterPro" id="IPR036396">
    <property type="entry name" value="Cyt_P450_sf"/>
</dbReference>
<dbReference type="PRINTS" id="PR00385">
    <property type="entry name" value="P450"/>
</dbReference>
<evidence type="ECO:0000256" key="2">
    <source>
        <dbReference type="ARBA" id="ARBA00004167"/>
    </source>
</evidence>
<dbReference type="InterPro" id="IPR002401">
    <property type="entry name" value="Cyt_P450_E_grp-I"/>
</dbReference>
<protein>
    <recommendedName>
        <fullName evidence="14">Cytochrome P450</fullName>
    </recommendedName>
</protein>
<reference evidence="12 13" key="1">
    <citation type="journal article" date="2021" name="Nat. Commun.">
        <title>Incipient diploidization of the medicinal plant Perilla within 10,000 years.</title>
        <authorList>
            <person name="Zhang Y."/>
            <person name="Shen Q."/>
            <person name="Leng L."/>
            <person name="Zhang D."/>
            <person name="Chen S."/>
            <person name="Shi Y."/>
            <person name="Ning Z."/>
            <person name="Chen S."/>
        </authorList>
    </citation>
    <scope>NUCLEOTIDE SEQUENCE [LARGE SCALE GENOMIC DNA]</scope>
    <source>
        <strain evidence="13">cv. PC099</strain>
    </source>
</reference>
<keyword evidence="11" id="KW-1133">Transmembrane helix</keyword>
<proteinExistence type="inferred from homology"/>
<keyword evidence="8 10" id="KW-0503">Monooxygenase</keyword>
<dbReference type="AlphaFoldDB" id="A0AAD4JF54"/>
<dbReference type="GO" id="GO:0005506">
    <property type="term" value="F:iron ion binding"/>
    <property type="evidence" value="ECO:0007669"/>
    <property type="project" value="InterPro"/>
</dbReference>
<dbReference type="InterPro" id="IPR001128">
    <property type="entry name" value="Cyt_P450"/>
</dbReference>
<keyword evidence="11" id="KW-0812">Transmembrane</keyword>
<comment type="similarity">
    <text evidence="3 10">Belongs to the cytochrome P450 family.</text>
</comment>
<organism evidence="12 13">
    <name type="scientific">Perilla frutescens var. hirtella</name>
    <name type="common">Perilla citriodora</name>
    <name type="synonym">Perilla setoyensis</name>
    <dbReference type="NCBI Taxonomy" id="608512"/>
    <lineage>
        <taxon>Eukaryota</taxon>
        <taxon>Viridiplantae</taxon>
        <taxon>Streptophyta</taxon>
        <taxon>Embryophyta</taxon>
        <taxon>Tracheophyta</taxon>
        <taxon>Spermatophyta</taxon>
        <taxon>Magnoliopsida</taxon>
        <taxon>eudicotyledons</taxon>
        <taxon>Gunneridae</taxon>
        <taxon>Pentapetalae</taxon>
        <taxon>asterids</taxon>
        <taxon>lamiids</taxon>
        <taxon>Lamiales</taxon>
        <taxon>Lamiaceae</taxon>
        <taxon>Nepetoideae</taxon>
        <taxon>Elsholtzieae</taxon>
        <taxon>Perilla</taxon>
    </lineage>
</organism>
<dbReference type="GO" id="GO:0016020">
    <property type="term" value="C:membrane"/>
    <property type="evidence" value="ECO:0007669"/>
    <property type="project" value="UniProtKB-SubCell"/>
</dbReference>
<evidence type="ECO:0000256" key="4">
    <source>
        <dbReference type="ARBA" id="ARBA00022617"/>
    </source>
</evidence>
<sequence>MSIFQQQADEFLSHPFLLLLISLFLAWMFKKFVYKHHSARKLPPSPPKLPVIGNLHQLSELTHRSIQSLGRKHGPIMLLHFGNKPVIVVQSADAANEIIKKHDLIFSDKPFSKTTRLLLYNLKDVIISPYGEYWRKLKSICVLQLLSSKRVQSIKFIREEETELLLKTVESSCCSSVNLSELFDSHSNNVICRAAFGRRYSEGETGKRFLMLLREIFQLMVAMDIGEFVPWLSWISRVNGFDNRVLKVAKEVDDFLELVVQEHLSDAGDENRDNFVDILLAASIDRDGIKAIILDMLAGGTDTTSVTLEWAMTELLRHPGVLTNLQTEIRGVLKGRKNITDDDLEKMQYLKAVIKETLRLHPPVPLLGRVAREDVRVMGYEIKAKTLVLTNVWGIGRDPTSWDEPDNFNPDRFLNNSSVDFKGLDFKFIPFGYGRRGCPGIALAIASIELLLANLVHMFEWELPEGMKCIDLDVMEQPGVTIHRKHPLLAVPTPYLL</sequence>
<feature type="transmembrane region" description="Helical" evidence="11">
    <location>
        <begin position="12"/>
        <end position="29"/>
    </location>
</feature>
<dbReference type="PRINTS" id="PR00463">
    <property type="entry name" value="EP450I"/>
</dbReference>
<evidence type="ECO:0000256" key="5">
    <source>
        <dbReference type="ARBA" id="ARBA00022723"/>
    </source>
</evidence>
<gene>
    <name evidence="12" type="ORF">C2S53_005645</name>
</gene>
<evidence type="ECO:0000256" key="9">
    <source>
        <dbReference type="PIRSR" id="PIRSR602401-1"/>
    </source>
</evidence>
<evidence type="ECO:0000256" key="11">
    <source>
        <dbReference type="SAM" id="Phobius"/>
    </source>
</evidence>
<evidence type="ECO:0000256" key="8">
    <source>
        <dbReference type="ARBA" id="ARBA00023033"/>
    </source>
</evidence>
<evidence type="ECO:0000256" key="3">
    <source>
        <dbReference type="ARBA" id="ARBA00010617"/>
    </source>
</evidence>
<dbReference type="GO" id="GO:0016705">
    <property type="term" value="F:oxidoreductase activity, acting on paired donors, with incorporation or reduction of molecular oxygen"/>
    <property type="evidence" value="ECO:0007669"/>
    <property type="project" value="InterPro"/>
</dbReference>
<dbReference type="PANTHER" id="PTHR47955:SF15">
    <property type="entry name" value="CYTOCHROME P450 71A2-LIKE"/>
    <property type="match status" value="1"/>
</dbReference>
<evidence type="ECO:0000256" key="1">
    <source>
        <dbReference type="ARBA" id="ARBA00001971"/>
    </source>
</evidence>
<dbReference type="EMBL" id="SDAM02000072">
    <property type="protein sequence ID" value="KAH6832296.1"/>
    <property type="molecule type" value="Genomic_DNA"/>
</dbReference>
<dbReference type="Gene3D" id="1.10.630.10">
    <property type="entry name" value="Cytochrome P450"/>
    <property type="match status" value="1"/>
</dbReference>
<dbReference type="PROSITE" id="PS00086">
    <property type="entry name" value="CYTOCHROME_P450"/>
    <property type="match status" value="1"/>
</dbReference>
<name>A0AAD4JF54_PERFH</name>
<comment type="cofactor">
    <cofactor evidence="1 9">
        <name>heme</name>
        <dbReference type="ChEBI" id="CHEBI:30413"/>
    </cofactor>
</comment>
<evidence type="ECO:0000313" key="12">
    <source>
        <dbReference type="EMBL" id="KAH6832296.1"/>
    </source>
</evidence>
<evidence type="ECO:0000256" key="7">
    <source>
        <dbReference type="ARBA" id="ARBA00023004"/>
    </source>
</evidence>